<evidence type="ECO:0000259" key="1">
    <source>
        <dbReference type="Pfam" id="PF13480"/>
    </source>
</evidence>
<reference evidence="2 3" key="1">
    <citation type="submission" date="2017-09" db="EMBL/GenBank/DDBJ databases">
        <authorList>
            <person name="Ehlers B."/>
            <person name="Leendertz F.H."/>
        </authorList>
    </citation>
    <scope>NUCLEOTIDE SEQUENCE [LARGE SCALE GENOMIC DNA]</scope>
    <source>
        <strain evidence="2 3">DSM 18289</strain>
    </source>
</reference>
<protein>
    <submittedName>
        <fullName evidence="2">Acetyltransferase involved in cellulose biosynthesis, CelD/BcsL family</fullName>
    </submittedName>
</protein>
<dbReference type="Proteomes" id="UP000219439">
    <property type="component" value="Unassembled WGS sequence"/>
</dbReference>
<evidence type="ECO:0000313" key="3">
    <source>
        <dbReference type="Proteomes" id="UP000219439"/>
    </source>
</evidence>
<accession>A0A285NCC7</accession>
<dbReference type="Pfam" id="PF13480">
    <property type="entry name" value="Acetyltransf_6"/>
    <property type="match status" value="1"/>
</dbReference>
<dbReference type="InterPro" id="IPR038740">
    <property type="entry name" value="BioF2-like_GNAT_dom"/>
</dbReference>
<dbReference type="Gene3D" id="3.40.630.30">
    <property type="match status" value="1"/>
</dbReference>
<gene>
    <name evidence="2" type="ORF">SAMN06265368_0642</name>
</gene>
<keyword evidence="2" id="KW-0808">Transferase</keyword>
<dbReference type="EMBL" id="OBEL01000001">
    <property type="protein sequence ID" value="SNZ07069.1"/>
    <property type="molecule type" value="Genomic_DNA"/>
</dbReference>
<feature type="domain" description="BioF2-like acetyltransferase" evidence="1">
    <location>
        <begin position="171"/>
        <end position="314"/>
    </location>
</feature>
<evidence type="ECO:0000313" key="2">
    <source>
        <dbReference type="EMBL" id="SNZ07069.1"/>
    </source>
</evidence>
<organism evidence="2 3">
    <name type="scientific">Cohaesibacter gelatinilyticus</name>
    <dbReference type="NCBI Taxonomy" id="372072"/>
    <lineage>
        <taxon>Bacteria</taxon>
        <taxon>Pseudomonadati</taxon>
        <taxon>Pseudomonadota</taxon>
        <taxon>Alphaproteobacteria</taxon>
        <taxon>Hyphomicrobiales</taxon>
        <taxon>Cohaesibacteraceae</taxon>
    </lineage>
</organism>
<name>A0A285NCC7_9HYPH</name>
<dbReference type="AlphaFoldDB" id="A0A285NCC7"/>
<dbReference type="SUPFAM" id="SSF55729">
    <property type="entry name" value="Acyl-CoA N-acyltransferases (Nat)"/>
    <property type="match status" value="1"/>
</dbReference>
<dbReference type="OrthoDB" id="8193702at2"/>
<dbReference type="InterPro" id="IPR016181">
    <property type="entry name" value="Acyl_CoA_acyltransferase"/>
</dbReference>
<keyword evidence="3" id="KW-1185">Reference proteome</keyword>
<sequence>MVYNIAVHESFDFHSAEYEHLFAESKATAFQSPIWLTHIYADLVDQLGADPLIISARCKKSDELKLVLPMVRRRYNGLAVIEPADFGICDYNAVVAAPGVRRAFFEDQGLQSKIGSVLKPYQLIFFRKMPEECSFLMTAFDQPKVGEMDTCTYDTEIWGPFEEWQQQALSSSFRKELRRKRRKLEQHGEVRFEILSDADEIRQAIELLSEMRSQRFDDDLLKQQIYRTFYANVAVEGAKTGECQTALLYAGNDITAVEFGLVHDNCYHFLLGGFDGQRFSKSSPGMLMIEHVLRERIQQGDSRADFTIGDEAYKAKFNATPRPLKHVAVSGGFLGQLAHLAYENGGLLKKAAKTLANYKVAG</sequence>
<proteinExistence type="predicted"/>
<dbReference type="RefSeq" id="WP_097151948.1">
    <property type="nucleotide sequence ID" value="NZ_OBEL01000001.1"/>
</dbReference>
<dbReference type="GO" id="GO:0016740">
    <property type="term" value="F:transferase activity"/>
    <property type="evidence" value="ECO:0007669"/>
    <property type="project" value="UniProtKB-KW"/>
</dbReference>